<evidence type="ECO:0000313" key="2">
    <source>
        <dbReference type="Proteomes" id="UP000324222"/>
    </source>
</evidence>
<comment type="caution">
    <text evidence="1">The sequence shown here is derived from an EMBL/GenBank/DDBJ whole genome shotgun (WGS) entry which is preliminary data.</text>
</comment>
<dbReference type="EMBL" id="VSRR010049174">
    <property type="protein sequence ID" value="MPC78717.1"/>
    <property type="molecule type" value="Genomic_DNA"/>
</dbReference>
<sequence>MSCPSVSLKSSIVLPTMARFAKDQSAERHSNVLLIAVVYNPGDTHCEHVLVVPLLAGVRGSSRKCAGAEVRKSRG</sequence>
<reference evidence="1 2" key="1">
    <citation type="submission" date="2019-05" db="EMBL/GenBank/DDBJ databases">
        <title>Another draft genome of Portunus trituberculatus and its Hox gene families provides insights of decapod evolution.</title>
        <authorList>
            <person name="Jeong J.-H."/>
            <person name="Song I."/>
            <person name="Kim S."/>
            <person name="Choi T."/>
            <person name="Kim D."/>
            <person name="Ryu S."/>
            <person name="Kim W."/>
        </authorList>
    </citation>
    <scope>NUCLEOTIDE SEQUENCE [LARGE SCALE GENOMIC DNA]</scope>
    <source>
        <tissue evidence="1">Muscle</tissue>
    </source>
</reference>
<dbReference type="Proteomes" id="UP000324222">
    <property type="component" value="Unassembled WGS sequence"/>
</dbReference>
<gene>
    <name evidence="1" type="ORF">E2C01_073214</name>
</gene>
<proteinExistence type="predicted"/>
<name>A0A5B7IB34_PORTR</name>
<organism evidence="1 2">
    <name type="scientific">Portunus trituberculatus</name>
    <name type="common">Swimming crab</name>
    <name type="synonym">Neptunus trituberculatus</name>
    <dbReference type="NCBI Taxonomy" id="210409"/>
    <lineage>
        <taxon>Eukaryota</taxon>
        <taxon>Metazoa</taxon>
        <taxon>Ecdysozoa</taxon>
        <taxon>Arthropoda</taxon>
        <taxon>Crustacea</taxon>
        <taxon>Multicrustacea</taxon>
        <taxon>Malacostraca</taxon>
        <taxon>Eumalacostraca</taxon>
        <taxon>Eucarida</taxon>
        <taxon>Decapoda</taxon>
        <taxon>Pleocyemata</taxon>
        <taxon>Brachyura</taxon>
        <taxon>Eubrachyura</taxon>
        <taxon>Portunoidea</taxon>
        <taxon>Portunidae</taxon>
        <taxon>Portuninae</taxon>
        <taxon>Portunus</taxon>
    </lineage>
</organism>
<protein>
    <submittedName>
        <fullName evidence="1">Uncharacterized protein</fullName>
    </submittedName>
</protein>
<accession>A0A5B7IB34</accession>
<dbReference type="AlphaFoldDB" id="A0A5B7IB34"/>
<keyword evidence="2" id="KW-1185">Reference proteome</keyword>
<evidence type="ECO:0000313" key="1">
    <source>
        <dbReference type="EMBL" id="MPC78717.1"/>
    </source>
</evidence>